<proteinExistence type="predicted"/>
<dbReference type="Pfam" id="PF14109">
    <property type="entry name" value="GldH_lipo"/>
    <property type="match status" value="1"/>
</dbReference>
<protein>
    <submittedName>
        <fullName evidence="1">Gliding motility lipoprotein GldH</fullName>
    </submittedName>
</protein>
<keyword evidence="2" id="KW-1185">Reference proteome</keyword>
<reference evidence="1" key="1">
    <citation type="submission" date="2021-09" db="EMBL/GenBank/DDBJ databases">
        <title>Fulvivirga sp. isolated from coastal sediment.</title>
        <authorList>
            <person name="Yu H."/>
        </authorList>
    </citation>
    <scope>NUCLEOTIDE SEQUENCE</scope>
    <source>
        <strain evidence="1">1062</strain>
    </source>
</reference>
<sequence length="159" mass="18082">MIKYILQLLIVIPFLVSCDNSRVYEVNNELSGRQWLADSTQSFTFSIPDTSQKYNVYYNLRNSVSYPFRNIYVKYSLTDSTGEMLEGKLDNANLFDAKSGKPLGDGLGDVFDHQFPLLKNYGFPAPGQYRLEVSQYMRRDTLPEIVAVGVRVEKATATN</sequence>
<evidence type="ECO:0000313" key="1">
    <source>
        <dbReference type="EMBL" id="MCA6078129.1"/>
    </source>
</evidence>
<organism evidence="1 2">
    <name type="scientific">Fulvivirga sedimenti</name>
    <dbReference type="NCBI Taxonomy" id="2879465"/>
    <lineage>
        <taxon>Bacteria</taxon>
        <taxon>Pseudomonadati</taxon>
        <taxon>Bacteroidota</taxon>
        <taxon>Cytophagia</taxon>
        <taxon>Cytophagales</taxon>
        <taxon>Fulvivirgaceae</taxon>
        <taxon>Fulvivirga</taxon>
    </lineage>
</organism>
<name>A0A9X1HTQ3_9BACT</name>
<dbReference type="AlphaFoldDB" id="A0A9X1HTQ3"/>
<keyword evidence="1" id="KW-0449">Lipoprotein</keyword>
<dbReference type="InterPro" id="IPR020018">
    <property type="entry name" value="Motility-assoc_lipoprot_GldH"/>
</dbReference>
<accession>A0A9X1HTQ3</accession>
<dbReference type="RefSeq" id="WP_225698985.1">
    <property type="nucleotide sequence ID" value="NZ_JAIXNE010000005.1"/>
</dbReference>
<dbReference type="PROSITE" id="PS51257">
    <property type="entry name" value="PROKAR_LIPOPROTEIN"/>
    <property type="match status" value="1"/>
</dbReference>
<dbReference type="EMBL" id="JAIXNE010000005">
    <property type="protein sequence ID" value="MCA6078129.1"/>
    <property type="molecule type" value="Genomic_DNA"/>
</dbReference>
<evidence type="ECO:0000313" key="2">
    <source>
        <dbReference type="Proteomes" id="UP001139409"/>
    </source>
</evidence>
<gene>
    <name evidence="1" type="ORF">LDX50_24875</name>
</gene>
<dbReference type="Proteomes" id="UP001139409">
    <property type="component" value="Unassembled WGS sequence"/>
</dbReference>
<comment type="caution">
    <text evidence="1">The sequence shown here is derived from an EMBL/GenBank/DDBJ whole genome shotgun (WGS) entry which is preliminary data.</text>
</comment>
<dbReference type="NCBIfam" id="TIGR03511">
    <property type="entry name" value="GldH_lipo"/>
    <property type="match status" value="1"/>
</dbReference>